<evidence type="ECO:0000313" key="4">
    <source>
        <dbReference type="Proteomes" id="UP000777935"/>
    </source>
</evidence>
<dbReference type="Pfam" id="PF07883">
    <property type="entry name" value="Cupin_2"/>
    <property type="match status" value="1"/>
</dbReference>
<reference evidence="3 4" key="1">
    <citation type="submission" date="2020-06" db="EMBL/GenBank/DDBJ databases">
        <title>Sulfitobacter algicola sp. nov., isolated from green algae.</title>
        <authorList>
            <person name="Wang C."/>
        </authorList>
    </citation>
    <scope>NUCLEOTIDE SEQUENCE [LARGE SCALE GENOMIC DNA]</scope>
    <source>
        <strain evidence="3 4">1151</strain>
    </source>
</reference>
<dbReference type="PROSITE" id="PS50943">
    <property type="entry name" value="HTH_CROC1"/>
    <property type="match status" value="1"/>
</dbReference>
<dbReference type="Gene3D" id="1.10.260.40">
    <property type="entry name" value="lambda repressor-like DNA-binding domains"/>
    <property type="match status" value="1"/>
</dbReference>
<dbReference type="InterPro" id="IPR011051">
    <property type="entry name" value="RmlC_Cupin_sf"/>
</dbReference>
<protein>
    <submittedName>
        <fullName evidence="3">Helix-turn-helix transcriptional regulator</fullName>
    </submittedName>
</protein>
<evidence type="ECO:0000259" key="2">
    <source>
        <dbReference type="PROSITE" id="PS50943"/>
    </source>
</evidence>
<dbReference type="Gene3D" id="2.60.120.10">
    <property type="entry name" value="Jelly Rolls"/>
    <property type="match status" value="1"/>
</dbReference>
<dbReference type="CDD" id="cd00093">
    <property type="entry name" value="HTH_XRE"/>
    <property type="match status" value="1"/>
</dbReference>
<dbReference type="PANTHER" id="PTHR46797:SF2">
    <property type="entry name" value="TRANSCRIPTIONAL REGULATOR"/>
    <property type="match status" value="1"/>
</dbReference>
<dbReference type="SMART" id="SM00530">
    <property type="entry name" value="HTH_XRE"/>
    <property type="match status" value="1"/>
</dbReference>
<dbReference type="SUPFAM" id="SSF51182">
    <property type="entry name" value="RmlC-like cupins"/>
    <property type="match status" value="1"/>
</dbReference>
<keyword evidence="1" id="KW-0238">DNA-binding</keyword>
<feature type="domain" description="HTH cro/C1-type" evidence="2">
    <location>
        <begin position="11"/>
        <end position="65"/>
    </location>
</feature>
<gene>
    <name evidence="3" type="ORF">HRQ87_09690</name>
</gene>
<name>A0ABX2IW42_9RHOB</name>
<dbReference type="Proteomes" id="UP000777935">
    <property type="component" value="Unassembled WGS sequence"/>
</dbReference>
<dbReference type="InterPro" id="IPR001387">
    <property type="entry name" value="Cro/C1-type_HTH"/>
</dbReference>
<dbReference type="PANTHER" id="PTHR46797">
    <property type="entry name" value="HTH-TYPE TRANSCRIPTIONAL REGULATOR"/>
    <property type="match status" value="1"/>
</dbReference>
<keyword evidence="4" id="KW-1185">Reference proteome</keyword>
<dbReference type="InterPro" id="IPR050807">
    <property type="entry name" value="TransReg_Diox_bact_type"/>
</dbReference>
<dbReference type="InterPro" id="IPR014710">
    <property type="entry name" value="RmlC-like_jellyroll"/>
</dbReference>
<comment type="caution">
    <text evidence="3">The sequence shown here is derived from an EMBL/GenBank/DDBJ whole genome shotgun (WGS) entry which is preliminary data.</text>
</comment>
<dbReference type="SUPFAM" id="SSF47413">
    <property type="entry name" value="lambda repressor-like DNA-binding domains"/>
    <property type="match status" value="1"/>
</dbReference>
<evidence type="ECO:0000256" key="1">
    <source>
        <dbReference type="ARBA" id="ARBA00023125"/>
    </source>
</evidence>
<dbReference type="EMBL" id="JABUFE010000004">
    <property type="protein sequence ID" value="NSX55072.1"/>
    <property type="molecule type" value="Genomic_DNA"/>
</dbReference>
<dbReference type="Pfam" id="PF01381">
    <property type="entry name" value="HTH_3"/>
    <property type="match status" value="1"/>
</dbReference>
<dbReference type="CDD" id="cd02209">
    <property type="entry name" value="cupin_XRE_C"/>
    <property type="match status" value="1"/>
</dbReference>
<dbReference type="InterPro" id="IPR013096">
    <property type="entry name" value="Cupin_2"/>
</dbReference>
<sequence length="185" mass="20549">MKPQKTLGADLRAIRKSRKITLEVLAEKLGKSVGWLSQIERDISEPDNADLQRIAQIFGVPVSLFFGISPAAPDEQGKIVRADQRRIIGERAGGLIETLLSPDLTDNFEVVHSTFQPGADQSDPVFRQTQELAYLVSGKLDIRLDNVAFTIATGDSFRIRNQSFRWSNPYDAPAIAVWVISPPVY</sequence>
<evidence type="ECO:0000313" key="3">
    <source>
        <dbReference type="EMBL" id="NSX55072.1"/>
    </source>
</evidence>
<accession>A0ABX2IW42</accession>
<dbReference type="InterPro" id="IPR010982">
    <property type="entry name" value="Lambda_DNA-bd_dom_sf"/>
</dbReference>
<proteinExistence type="predicted"/>
<organism evidence="3 4">
    <name type="scientific">Parasulfitobacter algicola</name>
    <dbReference type="NCBI Taxonomy" id="2614809"/>
    <lineage>
        <taxon>Bacteria</taxon>
        <taxon>Pseudomonadati</taxon>
        <taxon>Pseudomonadota</taxon>
        <taxon>Alphaproteobacteria</taxon>
        <taxon>Rhodobacterales</taxon>
        <taxon>Roseobacteraceae</taxon>
        <taxon>Parasulfitobacter</taxon>
    </lineage>
</organism>
<dbReference type="RefSeq" id="WP_174137719.1">
    <property type="nucleotide sequence ID" value="NZ_JABUFE010000004.1"/>
</dbReference>